<gene>
    <name evidence="1" type="ORF">DERYTH_LOCUS17089</name>
</gene>
<name>A0A9N9IVD8_9GLOM</name>
<proteinExistence type="predicted"/>
<keyword evidence="2" id="KW-1185">Reference proteome</keyword>
<organism evidence="1 2">
    <name type="scientific">Dentiscutata erythropus</name>
    <dbReference type="NCBI Taxonomy" id="1348616"/>
    <lineage>
        <taxon>Eukaryota</taxon>
        <taxon>Fungi</taxon>
        <taxon>Fungi incertae sedis</taxon>
        <taxon>Mucoromycota</taxon>
        <taxon>Glomeromycotina</taxon>
        <taxon>Glomeromycetes</taxon>
        <taxon>Diversisporales</taxon>
        <taxon>Gigasporaceae</taxon>
        <taxon>Dentiscutata</taxon>
    </lineage>
</organism>
<dbReference type="OrthoDB" id="2436443at2759"/>
<accession>A0A9N9IVD8</accession>
<dbReference type="Proteomes" id="UP000789405">
    <property type="component" value="Unassembled WGS sequence"/>
</dbReference>
<reference evidence="1" key="1">
    <citation type="submission" date="2021-06" db="EMBL/GenBank/DDBJ databases">
        <authorList>
            <person name="Kallberg Y."/>
            <person name="Tangrot J."/>
            <person name="Rosling A."/>
        </authorList>
    </citation>
    <scope>NUCLEOTIDE SEQUENCE</scope>
    <source>
        <strain evidence="1">MA453B</strain>
    </source>
</reference>
<feature type="non-terminal residue" evidence="1">
    <location>
        <position position="1"/>
    </location>
</feature>
<evidence type="ECO:0000313" key="1">
    <source>
        <dbReference type="EMBL" id="CAG8753235.1"/>
    </source>
</evidence>
<protein>
    <submittedName>
        <fullName evidence="1">1237_t:CDS:1</fullName>
    </submittedName>
</protein>
<comment type="caution">
    <text evidence="1">The sequence shown here is derived from an EMBL/GenBank/DDBJ whole genome shotgun (WGS) entry which is preliminary data.</text>
</comment>
<sequence>FYEEIKVTADNQDTLLKQQEQEIDSLVIDLISQDIDLNVKSQLNIYLNLNSSYIITEKKLENSEIIKIVLDKKNQLENGNPNDLNKDEPEIAMLKRLIKLKKIISFFEQQTDMDFKAEDLKIFQKYLTLVNQKYIESKYQIFIDDFFILLNNNVT</sequence>
<dbReference type="EMBL" id="CAJVPY010015724">
    <property type="protein sequence ID" value="CAG8753235.1"/>
    <property type="molecule type" value="Genomic_DNA"/>
</dbReference>
<dbReference type="AlphaFoldDB" id="A0A9N9IVD8"/>
<evidence type="ECO:0000313" key="2">
    <source>
        <dbReference type="Proteomes" id="UP000789405"/>
    </source>
</evidence>